<dbReference type="HOGENOM" id="CLU_2067518_0_0_1"/>
<dbReference type="eggNOG" id="KOG4197">
    <property type="taxonomic scope" value="Eukaryota"/>
</dbReference>
<dbReference type="OrthoDB" id="185373at2759"/>
<name>D8S384_SELML</name>
<dbReference type="KEGG" id="smo:SELMODRAFT_72194"/>
<keyword evidence="2" id="KW-1185">Reference proteome</keyword>
<dbReference type="InterPro" id="IPR046960">
    <property type="entry name" value="PPR_At4g14850-like_plant"/>
</dbReference>
<dbReference type="Gene3D" id="1.25.40.10">
    <property type="entry name" value="Tetratricopeptide repeat domain"/>
    <property type="match status" value="1"/>
</dbReference>
<reference evidence="1 2" key="1">
    <citation type="journal article" date="2011" name="Science">
        <title>The Selaginella genome identifies genetic changes associated with the evolution of vascular plants.</title>
        <authorList>
            <person name="Banks J.A."/>
            <person name="Nishiyama T."/>
            <person name="Hasebe M."/>
            <person name="Bowman J.L."/>
            <person name="Gribskov M."/>
            <person name="dePamphilis C."/>
            <person name="Albert V.A."/>
            <person name="Aono N."/>
            <person name="Aoyama T."/>
            <person name="Ambrose B.A."/>
            <person name="Ashton N.W."/>
            <person name="Axtell M.J."/>
            <person name="Barker E."/>
            <person name="Barker M.S."/>
            <person name="Bennetzen J.L."/>
            <person name="Bonawitz N.D."/>
            <person name="Chapple C."/>
            <person name="Cheng C."/>
            <person name="Correa L.G."/>
            <person name="Dacre M."/>
            <person name="DeBarry J."/>
            <person name="Dreyer I."/>
            <person name="Elias M."/>
            <person name="Engstrom E.M."/>
            <person name="Estelle M."/>
            <person name="Feng L."/>
            <person name="Finet C."/>
            <person name="Floyd S.K."/>
            <person name="Frommer W.B."/>
            <person name="Fujita T."/>
            <person name="Gramzow L."/>
            <person name="Gutensohn M."/>
            <person name="Harholt J."/>
            <person name="Hattori M."/>
            <person name="Heyl A."/>
            <person name="Hirai T."/>
            <person name="Hiwatashi Y."/>
            <person name="Ishikawa M."/>
            <person name="Iwata M."/>
            <person name="Karol K.G."/>
            <person name="Koehler B."/>
            <person name="Kolukisaoglu U."/>
            <person name="Kubo M."/>
            <person name="Kurata T."/>
            <person name="Lalonde S."/>
            <person name="Li K."/>
            <person name="Li Y."/>
            <person name="Litt A."/>
            <person name="Lyons E."/>
            <person name="Manning G."/>
            <person name="Maruyama T."/>
            <person name="Michael T.P."/>
            <person name="Mikami K."/>
            <person name="Miyazaki S."/>
            <person name="Morinaga S."/>
            <person name="Murata T."/>
            <person name="Mueller-Roeber B."/>
            <person name="Nelson D.R."/>
            <person name="Obara M."/>
            <person name="Oguri Y."/>
            <person name="Olmstead R.G."/>
            <person name="Onodera N."/>
            <person name="Petersen B.L."/>
            <person name="Pils B."/>
            <person name="Prigge M."/>
            <person name="Rensing S.A."/>
            <person name="Riano-Pachon D.M."/>
            <person name="Roberts A.W."/>
            <person name="Sato Y."/>
            <person name="Scheller H.V."/>
            <person name="Schulz B."/>
            <person name="Schulz C."/>
            <person name="Shakirov E.V."/>
            <person name="Shibagaki N."/>
            <person name="Shinohara N."/>
            <person name="Shippen D.E."/>
            <person name="Soerensen I."/>
            <person name="Sotooka R."/>
            <person name="Sugimoto N."/>
            <person name="Sugita M."/>
            <person name="Sumikawa N."/>
            <person name="Tanurdzic M."/>
            <person name="Theissen G."/>
            <person name="Ulvskov P."/>
            <person name="Wakazuki S."/>
            <person name="Weng J.K."/>
            <person name="Willats W.W."/>
            <person name="Wipf D."/>
            <person name="Wolf P.G."/>
            <person name="Yang L."/>
            <person name="Zimmer A.D."/>
            <person name="Zhu Q."/>
            <person name="Mitros T."/>
            <person name="Hellsten U."/>
            <person name="Loque D."/>
            <person name="Otillar R."/>
            <person name="Salamov A."/>
            <person name="Schmutz J."/>
            <person name="Shapiro H."/>
            <person name="Lindquist E."/>
            <person name="Lucas S."/>
            <person name="Rokhsar D."/>
            <person name="Grigoriev I.V."/>
        </authorList>
    </citation>
    <scope>NUCLEOTIDE SEQUENCE [LARGE SCALE GENOMIC DNA]</scope>
</reference>
<dbReference type="GO" id="GO:0003723">
    <property type="term" value="F:RNA binding"/>
    <property type="evidence" value="ECO:0007669"/>
    <property type="project" value="InterPro"/>
</dbReference>
<evidence type="ECO:0000313" key="1">
    <source>
        <dbReference type="EMBL" id="EFJ21061.1"/>
    </source>
</evidence>
<sequence>LGMFSAQGSLAETCSVFSEMSARSTAAWNIIIARYARERLQTSMIFHLMNREGFLPDDSTFLSVLPRKSPEECGKILALMVESFNIEPRLEHYACLADSLRYAGDAKDAQEVLRRYQVR</sequence>
<dbReference type="InParanoid" id="D8S384"/>
<protein>
    <recommendedName>
        <fullName evidence="3">Pentacotripeptide-repeat region of PRORP domain-containing protein</fullName>
    </recommendedName>
</protein>
<dbReference type="AlphaFoldDB" id="D8S384"/>
<feature type="non-terminal residue" evidence="1">
    <location>
        <position position="1"/>
    </location>
</feature>
<gene>
    <name evidence="1" type="ORF">SELMODRAFT_72194</name>
</gene>
<feature type="non-terminal residue" evidence="1">
    <location>
        <position position="119"/>
    </location>
</feature>
<dbReference type="PANTHER" id="PTHR47926:SF347">
    <property type="entry name" value="PENTATRICOPEPTIDE REPEAT-CONTAINING PROTEIN"/>
    <property type="match status" value="1"/>
</dbReference>
<accession>D8S384</accession>
<evidence type="ECO:0008006" key="3">
    <source>
        <dbReference type="Google" id="ProtNLM"/>
    </source>
</evidence>
<dbReference type="EMBL" id="GL377600">
    <property type="protein sequence ID" value="EFJ21061.1"/>
    <property type="molecule type" value="Genomic_DNA"/>
</dbReference>
<evidence type="ECO:0000313" key="2">
    <source>
        <dbReference type="Proteomes" id="UP000001514"/>
    </source>
</evidence>
<dbReference type="GO" id="GO:0009451">
    <property type="term" value="P:RNA modification"/>
    <property type="evidence" value="ECO:0007669"/>
    <property type="project" value="InterPro"/>
</dbReference>
<proteinExistence type="predicted"/>
<dbReference type="InterPro" id="IPR011990">
    <property type="entry name" value="TPR-like_helical_dom_sf"/>
</dbReference>
<organism evidence="2">
    <name type="scientific">Selaginella moellendorffii</name>
    <name type="common">Spikemoss</name>
    <dbReference type="NCBI Taxonomy" id="88036"/>
    <lineage>
        <taxon>Eukaryota</taxon>
        <taxon>Viridiplantae</taxon>
        <taxon>Streptophyta</taxon>
        <taxon>Embryophyta</taxon>
        <taxon>Tracheophyta</taxon>
        <taxon>Lycopodiopsida</taxon>
        <taxon>Selaginellales</taxon>
        <taxon>Selaginellaceae</taxon>
        <taxon>Selaginella</taxon>
    </lineage>
</organism>
<dbReference type="Proteomes" id="UP000001514">
    <property type="component" value="Unassembled WGS sequence"/>
</dbReference>
<dbReference type="PANTHER" id="PTHR47926">
    <property type="entry name" value="PENTATRICOPEPTIDE REPEAT-CONTAINING PROTEIN"/>
    <property type="match status" value="1"/>
</dbReference>
<dbReference type="Gramene" id="EFJ21061">
    <property type="protein sequence ID" value="EFJ21061"/>
    <property type="gene ID" value="SELMODRAFT_72194"/>
</dbReference>